<feature type="transmembrane region" description="Helical" evidence="7">
    <location>
        <begin position="369"/>
        <end position="387"/>
    </location>
</feature>
<feature type="compositionally biased region" description="Basic and acidic residues" evidence="6">
    <location>
        <begin position="1"/>
        <end position="19"/>
    </location>
</feature>
<evidence type="ECO:0000256" key="2">
    <source>
        <dbReference type="ARBA" id="ARBA00022448"/>
    </source>
</evidence>
<evidence type="ECO:0000256" key="3">
    <source>
        <dbReference type="ARBA" id="ARBA00022692"/>
    </source>
</evidence>
<evidence type="ECO:0000256" key="7">
    <source>
        <dbReference type="SAM" id="Phobius"/>
    </source>
</evidence>
<evidence type="ECO:0000313" key="10">
    <source>
        <dbReference type="Proteomes" id="UP001304895"/>
    </source>
</evidence>
<keyword evidence="10" id="KW-1185">Reference proteome</keyword>
<comment type="caution">
    <text evidence="9">The sequence shown here is derived from an EMBL/GenBank/DDBJ whole genome shotgun (WGS) entry which is preliminary data.</text>
</comment>
<feature type="transmembrane region" description="Helical" evidence="7">
    <location>
        <begin position="191"/>
        <end position="210"/>
    </location>
</feature>
<evidence type="ECO:0000259" key="8">
    <source>
        <dbReference type="PROSITE" id="PS50850"/>
    </source>
</evidence>
<evidence type="ECO:0000256" key="5">
    <source>
        <dbReference type="ARBA" id="ARBA00023136"/>
    </source>
</evidence>
<evidence type="ECO:0000256" key="1">
    <source>
        <dbReference type="ARBA" id="ARBA00004141"/>
    </source>
</evidence>
<feature type="transmembrane region" description="Helical" evidence="7">
    <location>
        <begin position="287"/>
        <end position="305"/>
    </location>
</feature>
<keyword evidence="5 7" id="KW-0472">Membrane</keyword>
<keyword evidence="3 7" id="KW-0812">Transmembrane</keyword>
<dbReference type="PANTHER" id="PTHR42718:SF9">
    <property type="entry name" value="MAJOR FACILITATOR SUPERFAMILY MULTIDRUG TRANSPORTER MFSC"/>
    <property type="match status" value="1"/>
</dbReference>
<feature type="transmembrane region" description="Helical" evidence="7">
    <location>
        <begin position="515"/>
        <end position="532"/>
    </location>
</feature>
<dbReference type="CDD" id="cd17476">
    <property type="entry name" value="MFS_Amf1_MDR_like"/>
    <property type="match status" value="1"/>
</dbReference>
<dbReference type="SUPFAM" id="SSF103473">
    <property type="entry name" value="MFS general substrate transporter"/>
    <property type="match status" value="2"/>
</dbReference>
<proteinExistence type="predicted"/>
<evidence type="ECO:0000256" key="4">
    <source>
        <dbReference type="ARBA" id="ARBA00022989"/>
    </source>
</evidence>
<dbReference type="PROSITE" id="PS50850">
    <property type="entry name" value="MFS"/>
    <property type="match status" value="1"/>
</dbReference>
<evidence type="ECO:0000313" key="9">
    <source>
        <dbReference type="EMBL" id="KAK4134086.1"/>
    </source>
</evidence>
<dbReference type="EMBL" id="MU853409">
    <property type="protein sequence ID" value="KAK4134086.1"/>
    <property type="molecule type" value="Genomic_DNA"/>
</dbReference>
<feature type="transmembrane region" description="Helical" evidence="7">
    <location>
        <begin position="216"/>
        <end position="238"/>
    </location>
</feature>
<accession>A0AAN6ULT5</accession>
<feature type="transmembrane region" description="Helical" evidence="7">
    <location>
        <begin position="97"/>
        <end position="117"/>
    </location>
</feature>
<gene>
    <name evidence="9" type="ORF">BT67DRAFT_380943</name>
</gene>
<keyword evidence="4 7" id="KW-1133">Transmembrane helix</keyword>
<feature type="region of interest" description="Disordered" evidence="6">
    <location>
        <begin position="1"/>
        <end position="37"/>
    </location>
</feature>
<dbReference type="GO" id="GO:0016020">
    <property type="term" value="C:membrane"/>
    <property type="evidence" value="ECO:0007669"/>
    <property type="project" value="UniProtKB-SubCell"/>
</dbReference>
<dbReference type="InterPro" id="IPR011701">
    <property type="entry name" value="MFS"/>
</dbReference>
<dbReference type="Gene3D" id="1.20.1250.20">
    <property type="entry name" value="MFS general substrate transporter like domains"/>
    <property type="match status" value="1"/>
</dbReference>
<feature type="transmembrane region" description="Helical" evidence="7">
    <location>
        <begin position="329"/>
        <end position="349"/>
    </location>
</feature>
<dbReference type="InterPro" id="IPR036259">
    <property type="entry name" value="MFS_trans_sf"/>
</dbReference>
<protein>
    <recommendedName>
        <fullName evidence="8">Major facilitator superfamily (MFS) profile domain-containing protein</fullName>
    </recommendedName>
</protein>
<dbReference type="Proteomes" id="UP001304895">
    <property type="component" value="Unassembled WGS sequence"/>
</dbReference>
<sequence>MASRDDPETRVSQPLEKDTGGIFQQRPISDESEVSDDVAEVTEDADQSLTSELPFSKARCIALVATLTGASFLNTLSGQAVVIILPTIGKDLDIPEARLQWILSAYSLTFGCFMLFWGRVGDIYGKRKIFLCGSAWFAATTLANPFIPNEIVFDLFRGLQGLGAAANVPTAIGILGTTFPPGKAKNYAFSCYSAGAPLGAVFGNLLGGIIAEYASWKWVFVAISLMALAITAAAMFAIPPPKHTLREDGVSVKASIDWMGAALITGGLLALLFPLTEGNVVGWSTPWVPVLIVVSLMLIAAFVFWQRHLEKQGKRAPIMKVSNFNNPQFSAAMAIMALFFSSFNGFLVYATYFYQDFQGLSPLDTTLRFLPTGIMGFATALIVSQLLSRVPAYLMLAVGNTCVSISALLFAVPIPPQTTYWAWSFPAMVLSVFGADIAWPCLILFTSHSLPQSDQALGGALVNSMGQVGRAISLAVATAIQTAVMAKARGVDVQSAGSTEEWDAASLLGLRAAEWWNFALGVGALLVVLVAFRGSGIIGKTAAVQKVERPARVAGGADEESCVADNEGKSGKDEVPNQHTGQETRN</sequence>
<keyword evidence="2" id="KW-0813">Transport</keyword>
<evidence type="ECO:0000256" key="6">
    <source>
        <dbReference type="SAM" id="MobiDB-lite"/>
    </source>
</evidence>
<feature type="transmembrane region" description="Helical" evidence="7">
    <location>
        <begin position="60"/>
        <end position="85"/>
    </location>
</feature>
<feature type="domain" description="Major facilitator superfamily (MFS) profile" evidence="8">
    <location>
        <begin position="63"/>
        <end position="535"/>
    </location>
</feature>
<reference evidence="9" key="1">
    <citation type="journal article" date="2023" name="Mol. Phylogenet. Evol.">
        <title>Genome-scale phylogeny and comparative genomics of the fungal order Sordariales.</title>
        <authorList>
            <person name="Hensen N."/>
            <person name="Bonometti L."/>
            <person name="Westerberg I."/>
            <person name="Brannstrom I.O."/>
            <person name="Guillou S."/>
            <person name="Cros-Aarteil S."/>
            <person name="Calhoun S."/>
            <person name="Haridas S."/>
            <person name="Kuo A."/>
            <person name="Mondo S."/>
            <person name="Pangilinan J."/>
            <person name="Riley R."/>
            <person name="LaButti K."/>
            <person name="Andreopoulos B."/>
            <person name="Lipzen A."/>
            <person name="Chen C."/>
            <person name="Yan M."/>
            <person name="Daum C."/>
            <person name="Ng V."/>
            <person name="Clum A."/>
            <person name="Steindorff A."/>
            <person name="Ohm R.A."/>
            <person name="Martin F."/>
            <person name="Silar P."/>
            <person name="Natvig D.O."/>
            <person name="Lalanne C."/>
            <person name="Gautier V."/>
            <person name="Ament-Velasquez S.L."/>
            <person name="Kruys A."/>
            <person name="Hutchinson M.I."/>
            <person name="Powell A.J."/>
            <person name="Barry K."/>
            <person name="Miller A.N."/>
            <person name="Grigoriev I.V."/>
            <person name="Debuchy R."/>
            <person name="Gladieux P."/>
            <person name="Hiltunen Thoren M."/>
            <person name="Johannesson H."/>
        </authorList>
    </citation>
    <scope>NUCLEOTIDE SEQUENCE</scope>
    <source>
        <strain evidence="9">CBS 123565</strain>
    </source>
</reference>
<dbReference type="GO" id="GO:0022857">
    <property type="term" value="F:transmembrane transporter activity"/>
    <property type="evidence" value="ECO:0007669"/>
    <property type="project" value="InterPro"/>
</dbReference>
<dbReference type="Pfam" id="PF07690">
    <property type="entry name" value="MFS_1"/>
    <property type="match status" value="1"/>
</dbReference>
<dbReference type="PANTHER" id="PTHR42718">
    <property type="entry name" value="MAJOR FACILITATOR SUPERFAMILY MULTIDRUG TRANSPORTER MFSC"/>
    <property type="match status" value="1"/>
</dbReference>
<feature type="transmembrane region" description="Helical" evidence="7">
    <location>
        <begin position="258"/>
        <end position="275"/>
    </location>
</feature>
<feature type="region of interest" description="Disordered" evidence="6">
    <location>
        <begin position="549"/>
        <end position="586"/>
    </location>
</feature>
<comment type="subcellular location">
    <subcellularLocation>
        <location evidence="1">Membrane</location>
        <topology evidence="1">Multi-pass membrane protein</topology>
    </subcellularLocation>
</comment>
<feature type="transmembrane region" description="Helical" evidence="7">
    <location>
        <begin position="129"/>
        <end position="147"/>
    </location>
</feature>
<dbReference type="InterPro" id="IPR020846">
    <property type="entry name" value="MFS_dom"/>
</dbReference>
<feature type="transmembrane region" description="Helical" evidence="7">
    <location>
        <begin position="420"/>
        <end position="445"/>
    </location>
</feature>
<name>A0AAN6ULT5_9PEZI</name>
<dbReference type="Gene3D" id="1.20.1720.10">
    <property type="entry name" value="Multidrug resistance protein D"/>
    <property type="match status" value="1"/>
</dbReference>
<dbReference type="AlphaFoldDB" id="A0AAN6ULT5"/>
<reference evidence="9" key="2">
    <citation type="submission" date="2023-05" db="EMBL/GenBank/DDBJ databases">
        <authorList>
            <consortium name="Lawrence Berkeley National Laboratory"/>
            <person name="Steindorff A."/>
            <person name="Hensen N."/>
            <person name="Bonometti L."/>
            <person name="Westerberg I."/>
            <person name="Brannstrom I.O."/>
            <person name="Guillou S."/>
            <person name="Cros-Aarteil S."/>
            <person name="Calhoun S."/>
            <person name="Haridas S."/>
            <person name="Kuo A."/>
            <person name="Mondo S."/>
            <person name="Pangilinan J."/>
            <person name="Riley R."/>
            <person name="Labutti K."/>
            <person name="Andreopoulos B."/>
            <person name="Lipzen A."/>
            <person name="Chen C."/>
            <person name="Yanf M."/>
            <person name="Daum C."/>
            <person name="Ng V."/>
            <person name="Clum A."/>
            <person name="Ohm R."/>
            <person name="Martin F."/>
            <person name="Silar P."/>
            <person name="Natvig D."/>
            <person name="Lalanne C."/>
            <person name="Gautier V."/>
            <person name="Ament-Velasquez S.L."/>
            <person name="Kruys A."/>
            <person name="Hutchinson M.I."/>
            <person name="Powell A.J."/>
            <person name="Barry K."/>
            <person name="Miller A.N."/>
            <person name="Grigoriev I.V."/>
            <person name="Debuchy R."/>
            <person name="Gladieux P."/>
            <person name="Thoren M.H."/>
            <person name="Johannesson H."/>
        </authorList>
    </citation>
    <scope>NUCLEOTIDE SEQUENCE</scope>
    <source>
        <strain evidence="9">CBS 123565</strain>
    </source>
</reference>
<feature type="compositionally biased region" description="Basic and acidic residues" evidence="6">
    <location>
        <begin position="566"/>
        <end position="586"/>
    </location>
</feature>
<feature type="transmembrane region" description="Helical" evidence="7">
    <location>
        <begin position="394"/>
        <end position="414"/>
    </location>
</feature>
<organism evidence="9 10">
    <name type="scientific">Trichocladium antarcticum</name>
    <dbReference type="NCBI Taxonomy" id="1450529"/>
    <lineage>
        <taxon>Eukaryota</taxon>
        <taxon>Fungi</taxon>
        <taxon>Dikarya</taxon>
        <taxon>Ascomycota</taxon>
        <taxon>Pezizomycotina</taxon>
        <taxon>Sordariomycetes</taxon>
        <taxon>Sordariomycetidae</taxon>
        <taxon>Sordariales</taxon>
        <taxon>Chaetomiaceae</taxon>
        <taxon>Trichocladium</taxon>
    </lineage>
</organism>